<protein>
    <submittedName>
        <fullName evidence="5">GAF domain-containing protein</fullName>
    </submittedName>
</protein>
<dbReference type="Pfam" id="PF13185">
    <property type="entry name" value="GAF_2"/>
    <property type="match status" value="1"/>
</dbReference>
<keyword evidence="1" id="KW-0805">Transcription regulation</keyword>
<sequence length="304" mass="34441">MDDKEYFSHLYEIAKLLNKEFSLHAVLTQSLKKTIELLHLDTGWIWLVQAGTQNVYLAASYNLPPALAQHPERLSGQCFCIQRYLADELSTAQNISEITCSRLKNIASGTRELKFHATIPIMIEKQKVGLINLVSRTSQRLNDKQLYILNTISELISTAILRTWEQGSSPSSKPSGASFKEILQRILLPQLSSLEVSLHNNHNPIDQLRALQEQFQMILADLPNDPQEANAPSEFHYPTSPLTDRELEILSLVKSGLTNKRIAEQLFISERTVKFHLTSVFSKLFAKTRTEAVQTAIKRGFLLD</sequence>
<dbReference type="SUPFAM" id="SSF46894">
    <property type="entry name" value="C-terminal effector domain of the bipartite response regulators"/>
    <property type="match status" value="1"/>
</dbReference>
<dbReference type="GO" id="GO:0006355">
    <property type="term" value="P:regulation of DNA-templated transcription"/>
    <property type="evidence" value="ECO:0007669"/>
    <property type="project" value="InterPro"/>
</dbReference>
<dbReference type="Gene3D" id="3.30.450.40">
    <property type="match status" value="1"/>
</dbReference>
<gene>
    <name evidence="5" type="ORF">FKX85_13025</name>
</gene>
<dbReference type="SMART" id="SM00421">
    <property type="entry name" value="HTH_LUXR"/>
    <property type="match status" value="1"/>
</dbReference>
<dbReference type="RefSeq" id="WP_141615141.1">
    <property type="nucleotide sequence ID" value="NZ_CP041253.1"/>
</dbReference>
<dbReference type="SUPFAM" id="SSF55781">
    <property type="entry name" value="GAF domain-like"/>
    <property type="match status" value="1"/>
</dbReference>
<dbReference type="Gene3D" id="1.10.10.10">
    <property type="entry name" value="Winged helix-like DNA-binding domain superfamily/Winged helix DNA-binding domain"/>
    <property type="match status" value="1"/>
</dbReference>
<dbReference type="InterPro" id="IPR029016">
    <property type="entry name" value="GAF-like_dom_sf"/>
</dbReference>
<dbReference type="KEGG" id="echi:FKX85_13025"/>
<dbReference type="PANTHER" id="PTHR44688">
    <property type="entry name" value="DNA-BINDING TRANSCRIPTIONAL ACTIVATOR DEVR_DOSR"/>
    <property type="match status" value="1"/>
</dbReference>
<evidence type="ECO:0000256" key="3">
    <source>
        <dbReference type="ARBA" id="ARBA00023163"/>
    </source>
</evidence>
<dbReference type="Proteomes" id="UP000316614">
    <property type="component" value="Chromosome"/>
</dbReference>
<dbReference type="Pfam" id="PF00196">
    <property type="entry name" value="GerE"/>
    <property type="match status" value="1"/>
</dbReference>
<dbReference type="PROSITE" id="PS00622">
    <property type="entry name" value="HTH_LUXR_1"/>
    <property type="match status" value="1"/>
</dbReference>
<name>A0A514CJS8_9BACT</name>
<dbReference type="AlphaFoldDB" id="A0A514CJS8"/>
<keyword evidence="3" id="KW-0804">Transcription</keyword>
<evidence type="ECO:0000259" key="4">
    <source>
        <dbReference type="PROSITE" id="PS50043"/>
    </source>
</evidence>
<accession>A0A514CJS8</accession>
<dbReference type="CDD" id="cd06170">
    <property type="entry name" value="LuxR_C_like"/>
    <property type="match status" value="1"/>
</dbReference>
<keyword evidence="2" id="KW-0238">DNA-binding</keyword>
<dbReference type="InterPro" id="IPR036388">
    <property type="entry name" value="WH-like_DNA-bd_sf"/>
</dbReference>
<proteinExistence type="predicted"/>
<dbReference type="InterPro" id="IPR016032">
    <property type="entry name" value="Sig_transdc_resp-reg_C-effctor"/>
</dbReference>
<dbReference type="InterPro" id="IPR003018">
    <property type="entry name" value="GAF"/>
</dbReference>
<dbReference type="PRINTS" id="PR00038">
    <property type="entry name" value="HTHLUXR"/>
</dbReference>
<evidence type="ECO:0000256" key="1">
    <source>
        <dbReference type="ARBA" id="ARBA00023015"/>
    </source>
</evidence>
<dbReference type="GO" id="GO:0003677">
    <property type="term" value="F:DNA binding"/>
    <property type="evidence" value="ECO:0007669"/>
    <property type="project" value="UniProtKB-KW"/>
</dbReference>
<evidence type="ECO:0000313" key="6">
    <source>
        <dbReference type="Proteomes" id="UP000316614"/>
    </source>
</evidence>
<organism evidence="5 6">
    <name type="scientific">Echinicola soli</name>
    <dbReference type="NCBI Taxonomy" id="2591634"/>
    <lineage>
        <taxon>Bacteria</taxon>
        <taxon>Pseudomonadati</taxon>
        <taxon>Bacteroidota</taxon>
        <taxon>Cytophagia</taxon>
        <taxon>Cytophagales</taxon>
        <taxon>Cyclobacteriaceae</taxon>
        <taxon>Echinicola</taxon>
    </lineage>
</organism>
<reference evidence="5 6" key="1">
    <citation type="submission" date="2019-06" db="EMBL/GenBank/DDBJ databases">
        <title>Echinicola alkalisoli sp. nov. isolated from saline soil.</title>
        <authorList>
            <person name="Sun J.-Q."/>
            <person name="Xu L."/>
        </authorList>
    </citation>
    <scope>NUCLEOTIDE SEQUENCE [LARGE SCALE GENOMIC DNA]</scope>
    <source>
        <strain evidence="5 6">LN3S3</strain>
    </source>
</reference>
<feature type="domain" description="HTH luxR-type" evidence="4">
    <location>
        <begin position="236"/>
        <end position="300"/>
    </location>
</feature>
<keyword evidence="6" id="KW-1185">Reference proteome</keyword>
<dbReference type="EMBL" id="CP041253">
    <property type="protein sequence ID" value="QDH79904.1"/>
    <property type="molecule type" value="Genomic_DNA"/>
</dbReference>
<dbReference type="InterPro" id="IPR000792">
    <property type="entry name" value="Tscrpt_reg_LuxR_C"/>
</dbReference>
<dbReference type="OrthoDB" id="9797341at2"/>
<evidence type="ECO:0000313" key="5">
    <source>
        <dbReference type="EMBL" id="QDH79904.1"/>
    </source>
</evidence>
<dbReference type="PROSITE" id="PS50043">
    <property type="entry name" value="HTH_LUXR_2"/>
    <property type="match status" value="1"/>
</dbReference>
<evidence type="ECO:0000256" key="2">
    <source>
        <dbReference type="ARBA" id="ARBA00023125"/>
    </source>
</evidence>
<dbReference type="PANTHER" id="PTHR44688:SF25">
    <property type="entry name" value="HTH LUXR-TYPE DOMAIN-CONTAINING PROTEIN"/>
    <property type="match status" value="1"/>
</dbReference>